<name>B7LUG9_ESCF3</name>
<keyword evidence="1" id="KW-0472">Membrane</keyword>
<gene>
    <name evidence="2" type="ordered locus">EFER_2121</name>
</gene>
<dbReference type="Gene3D" id="3.40.50.2000">
    <property type="entry name" value="Glycogen Phosphorylase B"/>
    <property type="match status" value="1"/>
</dbReference>
<dbReference type="OrthoDB" id="6590943at2"/>
<organism evidence="2 3">
    <name type="scientific">Escherichia fergusonii (strain ATCC 35469 / DSM 13698 / CCUG 18766 / IAM 14443 / JCM 21226 / LMG 7866 / NBRC 102419 / NCTC 12128 / CDC 0568-73)</name>
    <dbReference type="NCBI Taxonomy" id="585054"/>
    <lineage>
        <taxon>Bacteria</taxon>
        <taxon>Pseudomonadati</taxon>
        <taxon>Pseudomonadota</taxon>
        <taxon>Gammaproteobacteria</taxon>
        <taxon>Enterobacterales</taxon>
        <taxon>Enterobacteriaceae</taxon>
        <taxon>Escherichia</taxon>
    </lineage>
</organism>
<dbReference type="SUPFAM" id="SSF53756">
    <property type="entry name" value="UDP-Glycosyltransferase/glycogen phosphorylase"/>
    <property type="match status" value="1"/>
</dbReference>
<feature type="transmembrane region" description="Helical" evidence="1">
    <location>
        <begin position="94"/>
        <end position="112"/>
    </location>
</feature>
<evidence type="ECO:0000313" key="2">
    <source>
        <dbReference type="EMBL" id="CAQ89624.1"/>
    </source>
</evidence>
<keyword evidence="1" id="KW-1133">Transmembrane helix</keyword>
<dbReference type="EMBL" id="CU928158">
    <property type="protein sequence ID" value="CAQ89624.1"/>
    <property type="molecule type" value="Genomic_DNA"/>
</dbReference>
<accession>B7LUG9</accession>
<protein>
    <recommendedName>
        <fullName evidence="4">Glycosyltransferase</fullName>
    </recommendedName>
</protein>
<sequence>MPYLQQWLFNPGGIKRVKLFYRVNDYHPFDIKDSSAASSVRHRVDRVCRCLPDATKSIIYSIVKEKNVLLIKRNVNNTENNQQCITYFVPSNPLGILIKIFLSLCLMIYLLFKTLKKENYLLIYNLLPVHIFPYLIASYIYPSFLKKTIFQVEELYSMYNFSFIKNLLNLHSEKFVFRNGLNFIVVNENVKKIIKQKKAKSIVDYGYNTRNSKAYNKLSVSDTIVYTGRLDYVGGVEVLLEAISNLPSDIRNKFVITGYGGLKEQVVAHANELNIKFKGFLSEADYDSLLSSAKISINPLRSKCNFSLYSFPSKVLQYLEYGCVVISSGIEQPELEYYFSDELFSYKNDDARTLSMLIMEINSRNFDKVKIIDKYHVFMKNKEKKLRAFFLSVFEG</sequence>
<proteinExistence type="predicted"/>
<dbReference type="AlphaFoldDB" id="B7LUG9"/>
<dbReference type="Proteomes" id="UP000000745">
    <property type="component" value="Chromosome"/>
</dbReference>
<evidence type="ECO:0000256" key="1">
    <source>
        <dbReference type="SAM" id="Phobius"/>
    </source>
</evidence>
<keyword evidence="3" id="KW-1185">Reference proteome</keyword>
<reference evidence="3" key="1">
    <citation type="journal article" date="2009" name="PLoS Genet.">
        <title>Organised genome dynamics in the Escherichia coli species results in highly diverse adaptive paths.</title>
        <authorList>
            <person name="Touchon M."/>
            <person name="Hoede C."/>
            <person name="Tenaillon O."/>
            <person name="Barbe V."/>
            <person name="Baeriswyl S."/>
            <person name="Bidet P."/>
            <person name="Bingen E."/>
            <person name="Bonacorsi S."/>
            <person name="Bouchier C."/>
            <person name="Bouvet O."/>
            <person name="Calteau A."/>
            <person name="Chiapello H."/>
            <person name="Clermont O."/>
            <person name="Cruveiller S."/>
            <person name="Danchin A."/>
            <person name="Diard M."/>
            <person name="Dossat C."/>
            <person name="Karoui M.E."/>
            <person name="Frapy E."/>
            <person name="Garry L."/>
            <person name="Ghigo J.M."/>
            <person name="Gilles A.M."/>
            <person name="Johnson J."/>
            <person name="Le Bouguenec C."/>
            <person name="Lescat M."/>
            <person name="Mangenot S."/>
            <person name="Martinez-Jehanne V."/>
            <person name="Matic I."/>
            <person name="Nassif X."/>
            <person name="Oztas S."/>
            <person name="Petit M.A."/>
            <person name="Pichon C."/>
            <person name="Rouy Z."/>
            <person name="Ruf C.S."/>
            <person name="Schneider D."/>
            <person name="Tourret J."/>
            <person name="Vacherie B."/>
            <person name="Vallenet D."/>
            <person name="Medigue C."/>
            <person name="Rocha E.P.C."/>
            <person name="Denamur E."/>
        </authorList>
    </citation>
    <scope>NUCLEOTIDE SEQUENCE [LARGE SCALE GENOMIC DNA]</scope>
    <source>
        <strain evidence="3">ATCC 35469 / DSM 13698 / BCRC 15582 / CCUG 18766 / IAM 14443 / JCM 21226 / LMG 7866 / NBRC 102419 / NCTC 12128 / CDC 0568-73</strain>
    </source>
</reference>
<evidence type="ECO:0008006" key="4">
    <source>
        <dbReference type="Google" id="ProtNLM"/>
    </source>
</evidence>
<dbReference type="KEGG" id="efe:EFER_2121"/>
<feature type="transmembrane region" description="Helical" evidence="1">
    <location>
        <begin position="121"/>
        <end position="141"/>
    </location>
</feature>
<keyword evidence="1" id="KW-0812">Transmembrane</keyword>
<dbReference type="Pfam" id="PF13692">
    <property type="entry name" value="Glyco_trans_1_4"/>
    <property type="match status" value="1"/>
</dbReference>
<evidence type="ECO:0000313" key="3">
    <source>
        <dbReference type="Proteomes" id="UP000000745"/>
    </source>
</evidence>
<dbReference type="HOGENOM" id="CLU_695883_0_0_6"/>